<dbReference type="SMART" id="SM00869">
    <property type="entry name" value="Autotransporter"/>
    <property type="match status" value="1"/>
</dbReference>
<evidence type="ECO:0000313" key="3">
    <source>
        <dbReference type="EMBL" id="PWE12617.1"/>
    </source>
</evidence>
<proteinExistence type="predicted"/>
<sequence length="1100" mass="119776">MDFKIKALLGHTLLALSWASSAYAYETEFILNQQGQQAFELRIYGPDDGGYDTSDQSTPRVSPWNIDENGRLKIRAALERWAEILNLPAGYTPAVINLGTMNDENANAYGASLQSPDHPNFTISALQARLQGIFKGDPTNPDAVISVGKLDLDTAPVNPSQLPLTGKADYNAVIFHELAHALGISNTVTDNLPENSFDPPDPFFLDNLSPWALGLRDDQGRAPSPGQKILCSVCTNPYDPAAFDLRKDNGYFTGDHVQEVLNGAMPGIPVSILNFHDQPQDGVDRNYMSHTELRNSLMSHQTYRNYVSLMEAEIAALQDIGLSIDRRNFFGYSVYGDNVTLNNTNGYFARNEDGTAYLPGQYNMATQGLGLHIYGERNLIRQAADLLTAGPGGVGVRVDGSENTLIIPEATRIHAHGWYGRGLQFSYGRHHNIVQQGEVRADGQDGVGALFDFGQNAMGSDDEYHGSWMLMTKGQLRAVPEILQGALVSNYDLSGTLSGQKAAIHIADNAWVQNINILQGAQITGDITSDYNRRDADQQLLLTRISFGQKADKNGRATTAADPDFQMRYDGNIKGQNNLAVVIAGGATSLNGQHELYGLRVDQGATLYGNSEFTLNPEYNFTNNGTLSPGNSYGNMTIKGNFVQGADGRILVEASTTQNDHVDVQGLAQLDGELTVDLQPDWYQNGWTLNQDKVFTASQTQGQFAALNATLTSPTLNVESTGNGWTVSRNQNAYAQYAASPNAAAVGTSLAQATAGNQSLAAVYQAMDFSRADGSDIGLALDQLSAGSYAAQTAASLRREQLVSEQLRQTDGINKSGWQSFIQTYGGRYHWQLGSNDVDHRSETYGVMLGAEHRAEGSDWSLGVHGNANEQRVNVDAPFQAKSKLTGLGLGVHARYRAYSQEGWTGLAQIRVGIEQGKMNRNISFADYQARPASDWTGHTVSLGVQTGYNWALGENGSIGPVLALDYLHYRRPGLEESGDAASRLRLDSSRQNALQASVGLALRQNWDLSQNRQLQTSFSVAWEQALLSRNQTQEAAFASAQSVGFEGRYARVDRHALSLGTSISLQQSERLRLGLSASTRLLGDSRADINGKLFLNWMF</sequence>
<dbReference type="SUPFAM" id="SSF51126">
    <property type="entry name" value="Pectin lyase-like"/>
    <property type="match status" value="1"/>
</dbReference>
<feature type="signal peptide" evidence="1">
    <location>
        <begin position="1"/>
        <end position="24"/>
    </location>
</feature>
<gene>
    <name evidence="3" type="ORF">DF183_17745</name>
</gene>
<evidence type="ECO:0000313" key="4">
    <source>
        <dbReference type="Proteomes" id="UP000245216"/>
    </source>
</evidence>
<dbReference type="EMBL" id="QEXO01000005">
    <property type="protein sequence ID" value="PWE12617.1"/>
    <property type="molecule type" value="Genomic_DNA"/>
</dbReference>
<dbReference type="SUPFAM" id="SSF103515">
    <property type="entry name" value="Autotransporter"/>
    <property type="match status" value="1"/>
</dbReference>
<dbReference type="Pfam" id="PF03797">
    <property type="entry name" value="Autotransporter"/>
    <property type="match status" value="1"/>
</dbReference>
<name>A0A2U2BF73_ALCFA</name>
<keyword evidence="1" id="KW-0732">Signal</keyword>
<dbReference type="AlphaFoldDB" id="A0A2U2BF73"/>
<dbReference type="Gene3D" id="2.40.128.130">
    <property type="entry name" value="Autotransporter beta-domain"/>
    <property type="match status" value="1"/>
</dbReference>
<protein>
    <submittedName>
        <fullName evidence="3">Autotransporter outer membrane beta-barrel domain-containing protein</fullName>
    </submittedName>
</protein>
<dbReference type="Proteomes" id="UP000245216">
    <property type="component" value="Unassembled WGS sequence"/>
</dbReference>
<comment type="caution">
    <text evidence="3">The sequence shown here is derived from an EMBL/GenBank/DDBJ whole genome shotgun (WGS) entry which is preliminary data.</text>
</comment>
<dbReference type="InterPro" id="IPR036709">
    <property type="entry name" value="Autotransporte_beta_dom_sf"/>
</dbReference>
<organism evidence="3 4">
    <name type="scientific">Alcaligenes faecalis</name>
    <dbReference type="NCBI Taxonomy" id="511"/>
    <lineage>
        <taxon>Bacteria</taxon>
        <taxon>Pseudomonadati</taxon>
        <taxon>Pseudomonadota</taxon>
        <taxon>Betaproteobacteria</taxon>
        <taxon>Burkholderiales</taxon>
        <taxon>Alcaligenaceae</taxon>
        <taxon>Alcaligenes</taxon>
    </lineage>
</organism>
<reference evidence="3 4" key="1">
    <citation type="submission" date="2018-05" db="EMBL/GenBank/DDBJ databases">
        <title>Genome Sequence of an Efficient Indole-Degrading Bacterium, Alcaligenes sp.YBY.</title>
        <authorList>
            <person name="Yang B."/>
        </authorList>
    </citation>
    <scope>NUCLEOTIDE SEQUENCE [LARGE SCALE GENOMIC DNA]</scope>
    <source>
        <strain evidence="3 4">YBY</strain>
    </source>
</reference>
<evidence type="ECO:0000259" key="2">
    <source>
        <dbReference type="PROSITE" id="PS51208"/>
    </source>
</evidence>
<accession>A0A2U2BF73</accession>
<dbReference type="STRING" id="511.UZ73_10870"/>
<evidence type="ECO:0000256" key="1">
    <source>
        <dbReference type="SAM" id="SignalP"/>
    </source>
</evidence>
<feature type="chain" id="PRO_5015780414" evidence="1">
    <location>
        <begin position="25"/>
        <end position="1100"/>
    </location>
</feature>
<feature type="domain" description="Autotransporter" evidence="2">
    <location>
        <begin position="810"/>
        <end position="1100"/>
    </location>
</feature>
<dbReference type="RefSeq" id="WP_109089793.1">
    <property type="nucleotide sequence ID" value="NZ_QEXO01000005.1"/>
</dbReference>
<dbReference type="InterPro" id="IPR005546">
    <property type="entry name" value="Autotransporte_beta"/>
</dbReference>
<reference evidence="3 4" key="2">
    <citation type="submission" date="2018-05" db="EMBL/GenBank/DDBJ databases">
        <authorList>
            <person name="Lanie J.A."/>
            <person name="Ng W.-L."/>
            <person name="Kazmierczak K.M."/>
            <person name="Andrzejewski T.M."/>
            <person name="Davidsen T.M."/>
            <person name="Wayne K.J."/>
            <person name="Tettelin H."/>
            <person name="Glass J.I."/>
            <person name="Rusch D."/>
            <person name="Podicherti R."/>
            <person name="Tsui H.-C.T."/>
            <person name="Winkler M.E."/>
        </authorList>
    </citation>
    <scope>NUCLEOTIDE SEQUENCE [LARGE SCALE GENOMIC DNA]</scope>
    <source>
        <strain evidence="3 4">YBY</strain>
    </source>
</reference>
<dbReference type="InterPro" id="IPR011050">
    <property type="entry name" value="Pectin_lyase_fold/virulence"/>
</dbReference>
<dbReference type="PROSITE" id="PS51208">
    <property type="entry name" value="AUTOTRANSPORTER"/>
    <property type="match status" value="1"/>
</dbReference>